<evidence type="ECO:0000256" key="14">
    <source>
        <dbReference type="PROSITE-ProRule" id="PRU00175"/>
    </source>
</evidence>
<protein>
    <recommendedName>
        <fullName evidence="4">RING-type E3 ubiquitin transferase</fullName>
        <ecNumber evidence="4">2.3.2.27</ecNumber>
    </recommendedName>
</protein>
<evidence type="ECO:0000256" key="9">
    <source>
        <dbReference type="ARBA" id="ARBA00022786"/>
    </source>
</evidence>
<keyword evidence="18" id="KW-1185">Reference proteome</keyword>
<keyword evidence="11 15" id="KW-1133">Transmembrane helix</keyword>
<dbReference type="GO" id="GO:0061630">
    <property type="term" value="F:ubiquitin protein ligase activity"/>
    <property type="evidence" value="ECO:0007669"/>
    <property type="project" value="UniProtKB-EC"/>
</dbReference>
<dbReference type="AlphaFoldDB" id="A0ABD1GDS5"/>
<keyword evidence="5" id="KW-0808">Transferase</keyword>
<keyword evidence="8 14" id="KW-0863">Zinc-finger</keyword>
<comment type="similarity">
    <text evidence="13">Belongs to the RING-type zinc finger family. ATL subfamily.</text>
</comment>
<dbReference type="SMART" id="SM00184">
    <property type="entry name" value="RING"/>
    <property type="match status" value="1"/>
</dbReference>
<keyword evidence="6 15" id="KW-0812">Transmembrane</keyword>
<comment type="pathway">
    <text evidence="3">Protein modification; protein ubiquitination.</text>
</comment>
<dbReference type="GO" id="GO:0008270">
    <property type="term" value="F:zinc ion binding"/>
    <property type="evidence" value="ECO:0007669"/>
    <property type="project" value="UniProtKB-KW"/>
</dbReference>
<evidence type="ECO:0000313" key="17">
    <source>
        <dbReference type="EMBL" id="KAL1542271.1"/>
    </source>
</evidence>
<dbReference type="PANTHER" id="PTHR46719:SF7">
    <property type="entry name" value="RING-H2 FINGER PROTEIN ATL71-RELATED"/>
    <property type="match status" value="1"/>
</dbReference>
<keyword evidence="10" id="KW-0862">Zinc</keyword>
<organism evidence="17 18">
    <name type="scientific">Salvia divinorum</name>
    <name type="common">Maria pastora</name>
    <name type="synonym">Diviner's sage</name>
    <dbReference type="NCBI Taxonomy" id="28513"/>
    <lineage>
        <taxon>Eukaryota</taxon>
        <taxon>Viridiplantae</taxon>
        <taxon>Streptophyta</taxon>
        <taxon>Embryophyta</taxon>
        <taxon>Tracheophyta</taxon>
        <taxon>Spermatophyta</taxon>
        <taxon>Magnoliopsida</taxon>
        <taxon>eudicotyledons</taxon>
        <taxon>Gunneridae</taxon>
        <taxon>Pentapetalae</taxon>
        <taxon>asterids</taxon>
        <taxon>lamiids</taxon>
        <taxon>Lamiales</taxon>
        <taxon>Lamiaceae</taxon>
        <taxon>Nepetoideae</taxon>
        <taxon>Mentheae</taxon>
        <taxon>Salviinae</taxon>
        <taxon>Salvia</taxon>
        <taxon>Salvia subgen. Calosphace</taxon>
    </lineage>
</organism>
<name>A0ABD1GDS5_SALDI</name>
<dbReference type="InterPro" id="IPR045899">
    <property type="entry name" value="ATL71-like"/>
</dbReference>
<comment type="caution">
    <text evidence="17">The sequence shown here is derived from an EMBL/GenBank/DDBJ whole genome shotgun (WGS) entry which is preliminary data.</text>
</comment>
<evidence type="ECO:0000256" key="2">
    <source>
        <dbReference type="ARBA" id="ARBA00004167"/>
    </source>
</evidence>
<evidence type="ECO:0000313" key="18">
    <source>
        <dbReference type="Proteomes" id="UP001567538"/>
    </source>
</evidence>
<dbReference type="SUPFAM" id="SSF57850">
    <property type="entry name" value="RING/U-box"/>
    <property type="match status" value="1"/>
</dbReference>
<dbReference type="EMBL" id="JBEAFC010000009">
    <property type="protein sequence ID" value="KAL1542271.1"/>
    <property type="molecule type" value="Genomic_DNA"/>
</dbReference>
<evidence type="ECO:0000256" key="4">
    <source>
        <dbReference type="ARBA" id="ARBA00012483"/>
    </source>
</evidence>
<evidence type="ECO:0000256" key="15">
    <source>
        <dbReference type="SAM" id="Phobius"/>
    </source>
</evidence>
<dbReference type="Proteomes" id="UP001567538">
    <property type="component" value="Unassembled WGS sequence"/>
</dbReference>
<dbReference type="FunFam" id="3.30.40.10:FF:000187">
    <property type="entry name" value="E3 ubiquitin-protein ligase ATL6"/>
    <property type="match status" value="1"/>
</dbReference>
<evidence type="ECO:0000259" key="16">
    <source>
        <dbReference type="PROSITE" id="PS50089"/>
    </source>
</evidence>
<dbReference type="GO" id="GO:0016020">
    <property type="term" value="C:membrane"/>
    <property type="evidence" value="ECO:0007669"/>
    <property type="project" value="UniProtKB-SubCell"/>
</dbReference>
<proteinExistence type="inferred from homology"/>
<evidence type="ECO:0000256" key="7">
    <source>
        <dbReference type="ARBA" id="ARBA00022723"/>
    </source>
</evidence>
<dbReference type="Gene3D" id="3.30.40.10">
    <property type="entry name" value="Zinc/RING finger domain, C3HC4 (zinc finger)"/>
    <property type="match status" value="1"/>
</dbReference>
<evidence type="ECO:0000256" key="3">
    <source>
        <dbReference type="ARBA" id="ARBA00004906"/>
    </source>
</evidence>
<accession>A0ABD1GDS5</accession>
<dbReference type="PANTHER" id="PTHR46719">
    <property type="entry name" value="TRANSCRIPTION FACTOR C2H2 FAMILY-RELATED"/>
    <property type="match status" value="1"/>
</dbReference>
<evidence type="ECO:0000256" key="6">
    <source>
        <dbReference type="ARBA" id="ARBA00022692"/>
    </source>
</evidence>
<comment type="subcellular location">
    <subcellularLocation>
        <location evidence="2">Membrane</location>
        <topology evidence="2">Single-pass membrane protein</topology>
    </subcellularLocation>
</comment>
<dbReference type="EC" id="2.3.2.27" evidence="4"/>
<gene>
    <name evidence="17" type="ORF">AAHA92_26391</name>
</gene>
<evidence type="ECO:0000256" key="5">
    <source>
        <dbReference type="ARBA" id="ARBA00022679"/>
    </source>
</evidence>
<comment type="catalytic activity">
    <reaction evidence="1">
        <text>S-ubiquitinyl-[E2 ubiquitin-conjugating enzyme]-L-cysteine + [acceptor protein]-L-lysine = [E2 ubiquitin-conjugating enzyme]-L-cysteine + N(6)-ubiquitinyl-[acceptor protein]-L-lysine.</text>
        <dbReference type="EC" id="2.3.2.27"/>
    </reaction>
</comment>
<evidence type="ECO:0000256" key="10">
    <source>
        <dbReference type="ARBA" id="ARBA00022833"/>
    </source>
</evidence>
<keyword evidence="9" id="KW-0833">Ubl conjugation pathway</keyword>
<keyword evidence="7" id="KW-0479">Metal-binding</keyword>
<sequence>MSNTVVLTAAANNNNYGEDSDSPIGDTALGGFGYGVGLSVAVLAIFVVVTYFSYKCKRSRPDTPISSSFRSRYFGGDHGAGASVHVVVHRDGLDADAISAIPLYTYARLRPHGGAAAAGGGCAVCLGEYKESEEVRLLPECGHVFHRSCIDPWLMIHPTCPICRNTPLPAAAAAAPAAQPVTVANQ</sequence>
<dbReference type="InterPro" id="IPR001841">
    <property type="entry name" value="Znf_RING"/>
</dbReference>
<evidence type="ECO:0000256" key="12">
    <source>
        <dbReference type="ARBA" id="ARBA00023136"/>
    </source>
</evidence>
<evidence type="ECO:0000256" key="11">
    <source>
        <dbReference type="ARBA" id="ARBA00022989"/>
    </source>
</evidence>
<evidence type="ECO:0000256" key="1">
    <source>
        <dbReference type="ARBA" id="ARBA00000900"/>
    </source>
</evidence>
<keyword evidence="12 15" id="KW-0472">Membrane</keyword>
<feature type="transmembrane region" description="Helical" evidence="15">
    <location>
        <begin position="32"/>
        <end position="54"/>
    </location>
</feature>
<dbReference type="CDD" id="cd16461">
    <property type="entry name" value="RING-H2_EL5-like"/>
    <property type="match status" value="1"/>
</dbReference>
<evidence type="ECO:0000256" key="13">
    <source>
        <dbReference type="ARBA" id="ARBA00024209"/>
    </source>
</evidence>
<dbReference type="InterPro" id="IPR013083">
    <property type="entry name" value="Znf_RING/FYVE/PHD"/>
</dbReference>
<feature type="domain" description="RING-type" evidence="16">
    <location>
        <begin position="122"/>
        <end position="164"/>
    </location>
</feature>
<dbReference type="PROSITE" id="PS50089">
    <property type="entry name" value="ZF_RING_2"/>
    <property type="match status" value="1"/>
</dbReference>
<reference evidence="17 18" key="1">
    <citation type="submission" date="2024-06" db="EMBL/GenBank/DDBJ databases">
        <title>A chromosome level genome sequence of Diviner's sage (Salvia divinorum).</title>
        <authorList>
            <person name="Ford S.A."/>
            <person name="Ro D.-K."/>
            <person name="Ness R.W."/>
            <person name="Phillips M.A."/>
        </authorList>
    </citation>
    <scope>NUCLEOTIDE SEQUENCE [LARGE SCALE GENOMIC DNA]</scope>
    <source>
        <strain evidence="17">SAF-2024a</strain>
        <tissue evidence="17">Leaf</tissue>
    </source>
</reference>
<dbReference type="Pfam" id="PF13639">
    <property type="entry name" value="zf-RING_2"/>
    <property type="match status" value="1"/>
</dbReference>
<evidence type="ECO:0000256" key="8">
    <source>
        <dbReference type="ARBA" id="ARBA00022771"/>
    </source>
</evidence>